<keyword evidence="1" id="KW-0472">Membrane</keyword>
<feature type="transmembrane region" description="Helical" evidence="1">
    <location>
        <begin position="24"/>
        <end position="46"/>
    </location>
</feature>
<organism evidence="2 3">
    <name type="scientific">Gluconacetobacter entanii</name>
    <dbReference type="NCBI Taxonomy" id="108528"/>
    <lineage>
        <taxon>Bacteria</taxon>
        <taxon>Pseudomonadati</taxon>
        <taxon>Pseudomonadota</taxon>
        <taxon>Alphaproteobacteria</taxon>
        <taxon>Acetobacterales</taxon>
        <taxon>Acetobacteraceae</taxon>
        <taxon>Gluconacetobacter</taxon>
    </lineage>
</organism>
<sequence>MTTQPGVKPPPPARTLQTWMARSWAWRLAWMGVPIGLLWMAIAWAARLP</sequence>
<reference evidence="2 3" key="1">
    <citation type="submission" date="2022-07" db="EMBL/GenBank/DDBJ databases">
        <title>Genome stability of Gluconacetobacter entanii AV429.</title>
        <authorList>
            <person name="Trcek J."/>
            <person name="Cepec E."/>
        </authorList>
    </citation>
    <scope>NUCLEOTIDE SEQUENCE [LARGE SCALE GENOMIC DNA]</scope>
    <source>
        <strain evidence="2 3">AV429_2022</strain>
    </source>
</reference>
<protein>
    <submittedName>
        <fullName evidence="2">Uncharacterized protein</fullName>
    </submittedName>
</protein>
<keyword evidence="3" id="KW-1185">Reference proteome</keyword>
<dbReference type="RefSeq" id="WP_227744253.1">
    <property type="nucleotide sequence ID" value="NZ_JABJWD010000037.1"/>
</dbReference>
<gene>
    <name evidence="2" type="ORF">NO263_07660</name>
</gene>
<comment type="caution">
    <text evidence="2">The sequence shown here is derived from an EMBL/GenBank/DDBJ whole genome shotgun (WGS) entry which is preliminary data.</text>
</comment>
<accession>A0ABT3K5V7</accession>
<dbReference type="EMBL" id="JANGSQ010000099">
    <property type="protein sequence ID" value="MCW4590452.1"/>
    <property type="molecule type" value="Genomic_DNA"/>
</dbReference>
<proteinExistence type="predicted"/>
<keyword evidence="1" id="KW-1133">Transmembrane helix</keyword>
<keyword evidence="1" id="KW-0812">Transmembrane</keyword>
<evidence type="ECO:0000256" key="1">
    <source>
        <dbReference type="SAM" id="Phobius"/>
    </source>
</evidence>
<name>A0ABT3K5V7_9PROT</name>
<dbReference type="Proteomes" id="UP001526337">
    <property type="component" value="Unassembled WGS sequence"/>
</dbReference>
<evidence type="ECO:0000313" key="3">
    <source>
        <dbReference type="Proteomes" id="UP001526337"/>
    </source>
</evidence>
<evidence type="ECO:0000313" key="2">
    <source>
        <dbReference type="EMBL" id="MCW4590452.1"/>
    </source>
</evidence>